<dbReference type="InterPro" id="IPR001452">
    <property type="entry name" value="SH3_domain"/>
</dbReference>
<evidence type="ECO:0000256" key="5">
    <source>
        <dbReference type="PROSITE-ProRule" id="PRU00192"/>
    </source>
</evidence>
<feature type="compositionally biased region" description="Low complexity" evidence="6">
    <location>
        <begin position="239"/>
        <end position="269"/>
    </location>
</feature>
<dbReference type="Proteomes" id="UP000298030">
    <property type="component" value="Unassembled WGS sequence"/>
</dbReference>
<dbReference type="AlphaFoldDB" id="A0A4Y7THP3"/>
<dbReference type="SUPFAM" id="SSF103657">
    <property type="entry name" value="BAR/IMD domain-like"/>
    <property type="match status" value="1"/>
</dbReference>
<dbReference type="InterPro" id="IPR004148">
    <property type="entry name" value="BAR_dom"/>
</dbReference>
<dbReference type="InterPro" id="IPR027267">
    <property type="entry name" value="AH/BAR_dom_sf"/>
</dbReference>
<dbReference type="GO" id="GO:0006897">
    <property type="term" value="P:endocytosis"/>
    <property type="evidence" value="ECO:0007669"/>
    <property type="project" value="InterPro"/>
</dbReference>
<dbReference type="PANTHER" id="PTHR47174:SF3">
    <property type="entry name" value="BRIDGING INTEGRATOR 3"/>
    <property type="match status" value="1"/>
</dbReference>
<accession>A0A4Y7THP3</accession>
<dbReference type="SMART" id="SM00326">
    <property type="entry name" value="SH3"/>
    <property type="match status" value="1"/>
</dbReference>
<evidence type="ECO:0000256" key="3">
    <source>
        <dbReference type="ARBA" id="ARBA00022490"/>
    </source>
</evidence>
<feature type="compositionally biased region" description="Basic and acidic residues" evidence="6">
    <location>
        <begin position="486"/>
        <end position="499"/>
    </location>
</feature>
<evidence type="ECO:0000256" key="4">
    <source>
        <dbReference type="ARBA" id="ARBA00023212"/>
    </source>
</evidence>
<feature type="compositionally biased region" description="Basic and acidic residues" evidence="6">
    <location>
        <begin position="347"/>
        <end position="377"/>
    </location>
</feature>
<feature type="region of interest" description="Disordered" evidence="6">
    <location>
        <begin position="590"/>
        <end position="691"/>
    </location>
</feature>
<feature type="compositionally biased region" description="Polar residues" evidence="6">
    <location>
        <begin position="653"/>
        <end position="665"/>
    </location>
</feature>
<evidence type="ECO:0000256" key="6">
    <source>
        <dbReference type="SAM" id="MobiDB-lite"/>
    </source>
</evidence>
<dbReference type="InterPro" id="IPR036028">
    <property type="entry name" value="SH3-like_dom_sf"/>
</dbReference>
<dbReference type="Pfam" id="PF03114">
    <property type="entry name" value="BAR"/>
    <property type="match status" value="1"/>
</dbReference>
<dbReference type="Gene3D" id="2.30.30.40">
    <property type="entry name" value="SH3 Domains"/>
    <property type="match status" value="1"/>
</dbReference>
<feature type="compositionally biased region" description="Low complexity" evidence="6">
    <location>
        <begin position="378"/>
        <end position="387"/>
    </location>
</feature>
<feature type="compositionally biased region" description="Polar residues" evidence="6">
    <location>
        <begin position="468"/>
        <end position="477"/>
    </location>
</feature>
<dbReference type="OrthoDB" id="10263741at2759"/>
<name>A0A4Y7THP3_COPMI</name>
<dbReference type="InterPro" id="IPR046982">
    <property type="entry name" value="BIN3/RVS161-like"/>
</dbReference>
<feature type="region of interest" description="Disordered" evidence="6">
    <location>
        <begin position="148"/>
        <end position="187"/>
    </location>
</feature>
<dbReference type="EMBL" id="QPFP01000011">
    <property type="protein sequence ID" value="TEB33686.1"/>
    <property type="molecule type" value="Genomic_DNA"/>
</dbReference>
<sequence>MSGRQLGLGKLRQWAGEVISTTKDKAVVTDEFTELEQDIELRKEGATRLHGACEAYQRALCKKKFSEAAGSDKMIPIDAMGQVMTSHGEQFPEDSQFGNSLVRLGRAHKTIAEMQQTFGTQFKDTFIAAIEQFKEEIREYEGLRKQLDSRRGALESATTKYEKSRNSKKEKDRREAEDDLERAQQRYDETIEDMRAHIESLQEQEITQERALSGFLDLEINFVQQYLDVLKGVRADWPTSAPSSMRQSRSSRSRASMTPVVPPRTITPTAAESSGDERPSSRNSSKKHRKSESTSSRPSSRLSRRRTNSSVTSTDKNKSDKEDKPRKLSVTGWASSAVDSISRGSKKNKDTEAFSSLGDDHDGTVGGDTEKVVEPAPRRLSFSLSRRTSSKQKKSKDNLDAPAPVGPPRLLKPPSLQDKKTVKALYDFQGSTDELTFKAGTDIKVLNEVVDGWWMGEIDGQKGLFPTTHVSNSSPELSPSIPHRPYRADDDGGPHDPGHLADGYLTSDLEEEFGHQLPLSHSRSPFYAGFNDVASITSDHQIEPDSPKAVKAARRFSDDLDQYIEAQAKATPKVRNTLLQRDDDGDIASAPLLRSQSEGPPSPVNTLPRKMPPPPPPRRITGASQTSSPAIPERRLGPATKPVIPPRPGAPLSTDSVKLSNPYNPSSFSATSSASTSSSLLSNNVDGLDYDVSPFESAAELSSTAGVSKGCGKFTANPFLPKGMCNTCKTFHS</sequence>
<evidence type="ECO:0000313" key="10">
    <source>
        <dbReference type="Proteomes" id="UP000298030"/>
    </source>
</evidence>
<keyword evidence="10" id="KW-1185">Reference proteome</keyword>
<gene>
    <name evidence="9" type="ORF">FA13DRAFT_1812313</name>
</gene>
<dbReference type="CDD" id="cd00174">
    <property type="entry name" value="SH3"/>
    <property type="match status" value="1"/>
</dbReference>
<proteinExistence type="predicted"/>
<feature type="compositionally biased region" description="Basic and acidic residues" evidence="6">
    <location>
        <begin position="315"/>
        <end position="326"/>
    </location>
</feature>
<dbReference type="PANTHER" id="PTHR47174">
    <property type="entry name" value="BRIDGING INTEGRATOR 3"/>
    <property type="match status" value="1"/>
</dbReference>
<feature type="compositionally biased region" description="Low complexity" evidence="6">
    <location>
        <begin position="666"/>
        <end position="682"/>
    </location>
</feature>
<keyword evidence="2 5" id="KW-0728">SH3 domain</keyword>
<evidence type="ECO:0000256" key="2">
    <source>
        <dbReference type="ARBA" id="ARBA00022443"/>
    </source>
</evidence>
<dbReference type="SMART" id="SM00721">
    <property type="entry name" value="BAR"/>
    <property type="match status" value="1"/>
</dbReference>
<feature type="region of interest" description="Disordered" evidence="6">
    <location>
        <begin position="465"/>
        <end position="501"/>
    </location>
</feature>
<dbReference type="PROSITE" id="PS50002">
    <property type="entry name" value="SH3"/>
    <property type="match status" value="1"/>
</dbReference>
<evidence type="ECO:0000259" key="8">
    <source>
        <dbReference type="PROSITE" id="PS51021"/>
    </source>
</evidence>
<dbReference type="STRING" id="71717.A0A4Y7THP3"/>
<feature type="region of interest" description="Disordered" evidence="6">
    <location>
        <begin position="236"/>
        <end position="415"/>
    </location>
</feature>
<dbReference type="PRINTS" id="PR00452">
    <property type="entry name" value="SH3DOMAIN"/>
</dbReference>
<feature type="compositionally biased region" description="Basic and acidic residues" evidence="6">
    <location>
        <begin position="160"/>
        <end position="187"/>
    </location>
</feature>
<feature type="domain" description="BAR" evidence="8">
    <location>
        <begin position="17"/>
        <end position="246"/>
    </location>
</feature>
<keyword evidence="4" id="KW-0206">Cytoskeleton</keyword>
<dbReference type="Pfam" id="PF00018">
    <property type="entry name" value="SH3_1"/>
    <property type="match status" value="1"/>
</dbReference>
<protein>
    <submittedName>
        <fullName evidence="9">BAR-domain-containing protein</fullName>
    </submittedName>
</protein>
<organism evidence="9 10">
    <name type="scientific">Coprinellus micaceus</name>
    <name type="common">Glistening ink-cap mushroom</name>
    <name type="synonym">Coprinus micaceus</name>
    <dbReference type="NCBI Taxonomy" id="71717"/>
    <lineage>
        <taxon>Eukaryota</taxon>
        <taxon>Fungi</taxon>
        <taxon>Dikarya</taxon>
        <taxon>Basidiomycota</taxon>
        <taxon>Agaricomycotina</taxon>
        <taxon>Agaricomycetes</taxon>
        <taxon>Agaricomycetidae</taxon>
        <taxon>Agaricales</taxon>
        <taxon>Agaricineae</taxon>
        <taxon>Psathyrellaceae</taxon>
        <taxon>Coprinellus</taxon>
    </lineage>
</organism>
<evidence type="ECO:0000259" key="7">
    <source>
        <dbReference type="PROSITE" id="PS50002"/>
    </source>
</evidence>
<dbReference type="Gene3D" id="1.20.1270.60">
    <property type="entry name" value="Arfaptin homology (AH) domain/BAR domain"/>
    <property type="match status" value="1"/>
</dbReference>
<reference evidence="9 10" key="1">
    <citation type="journal article" date="2019" name="Nat. Ecol. Evol.">
        <title>Megaphylogeny resolves global patterns of mushroom evolution.</title>
        <authorList>
            <person name="Varga T."/>
            <person name="Krizsan K."/>
            <person name="Foldi C."/>
            <person name="Dima B."/>
            <person name="Sanchez-Garcia M."/>
            <person name="Sanchez-Ramirez S."/>
            <person name="Szollosi G.J."/>
            <person name="Szarkandi J.G."/>
            <person name="Papp V."/>
            <person name="Albert L."/>
            <person name="Andreopoulos W."/>
            <person name="Angelini C."/>
            <person name="Antonin V."/>
            <person name="Barry K.W."/>
            <person name="Bougher N.L."/>
            <person name="Buchanan P."/>
            <person name="Buyck B."/>
            <person name="Bense V."/>
            <person name="Catcheside P."/>
            <person name="Chovatia M."/>
            <person name="Cooper J."/>
            <person name="Damon W."/>
            <person name="Desjardin D."/>
            <person name="Finy P."/>
            <person name="Geml J."/>
            <person name="Haridas S."/>
            <person name="Hughes K."/>
            <person name="Justo A."/>
            <person name="Karasinski D."/>
            <person name="Kautmanova I."/>
            <person name="Kiss B."/>
            <person name="Kocsube S."/>
            <person name="Kotiranta H."/>
            <person name="LaButti K.M."/>
            <person name="Lechner B.E."/>
            <person name="Liimatainen K."/>
            <person name="Lipzen A."/>
            <person name="Lukacs Z."/>
            <person name="Mihaltcheva S."/>
            <person name="Morgado L.N."/>
            <person name="Niskanen T."/>
            <person name="Noordeloos M.E."/>
            <person name="Ohm R.A."/>
            <person name="Ortiz-Santana B."/>
            <person name="Ovrebo C."/>
            <person name="Racz N."/>
            <person name="Riley R."/>
            <person name="Savchenko A."/>
            <person name="Shiryaev A."/>
            <person name="Soop K."/>
            <person name="Spirin V."/>
            <person name="Szebenyi C."/>
            <person name="Tomsovsky M."/>
            <person name="Tulloss R.E."/>
            <person name="Uehling J."/>
            <person name="Grigoriev I.V."/>
            <person name="Vagvolgyi C."/>
            <person name="Papp T."/>
            <person name="Martin F.M."/>
            <person name="Miettinen O."/>
            <person name="Hibbett D.S."/>
            <person name="Nagy L.G."/>
        </authorList>
    </citation>
    <scope>NUCLEOTIDE SEQUENCE [LARGE SCALE GENOMIC DNA]</scope>
    <source>
        <strain evidence="9 10">FP101781</strain>
    </source>
</reference>
<dbReference type="GO" id="GO:0015629">
    <property type="term" value="C:actin cytoskeleton"/>
    <property type="evidence" value="ECO:0007669"/>
    <property type="project" value="TreeGrafter"/>
</dbReference>
<evidence type="ECO:0000313" key="9">
    <source>
        <dbReference type="EMBL" id="TEB33686.1"/>
    </source>
</evidence>
<comment type="caution">
    <text evidence="9">The sequence shown here is derived from an EMBL/GenBank/DDBJ whole genome shotgun (WGS) entry which is preliminary data.</text>
</comment>
<keyword evidence="3" id="KW-0963">Cytoplasm</keyword>
<feature type="domain" description="SH3" evidence="7">
    <location>
        <begin position="417"/>
        <end position="475"/>
    </location>
</feature>
<dbReference type="SUPFAM" id="SSF50044">
    <property type="entry name" value="SH3-domain"/>
    <property type="match status" value="1"/>
</dbReference>
<dbReference type="PROSITE" id="PS51021">
    <property type="entry name" value="BAR"/>
    <property type="match status" value="1"/>
</dbReference>
<dbReference type="GO" id="GO:0051666">
    <property type="term" value="P:actin cortical patch localization"/>
    <property type="evidence" value="ECO:0007669"/>
    <property type="project" value="InterPro"/>
</dbReference>
<feature type="compositionally biased region" description="Polar residues" evidence="6">
    <location>
        <begin position="332"/>
        <end position="343"/>
    </location>
</feature>
<comment type="subcellular location">
    <subcellularLocation>
        <location evidence="1">Cytoplasm</location>
        <location evidence="1">Cytoskeleton</location>
    </subcellularLocation>
</comment>
<evidence type="ECO:0000256" key="1">
    <source>
        <dbReference type="ARBA" id="ARBA00004245"/>
    </source>
</evidence>
<dbReference type="GO" id="GO:0005737">
    <property type="term" value="C:cytoplasm"/>
    <property type="evidence" value="ECO:0007669"/>
    <property type="project" value="InterPro"/>
</dbReference>